<accession>A0A9N7UQJ3</accession>
<proteinExistence type="predicted"/>
<dbReference type="Proteomes" id="UP001153269">
    <property type="component" value="Unassembled WGS sequence"/>
</dbReference>
<dbReference type="AlphaFoldDB" id="A0A9N7UQJ3"/>
<sequence length="123" mass="13723">MKEMDVMFLEETQSDVINESDSRSQSLEGNKWLQPTCWKVKSGLVPEPQRHGGSNQLLLQSGEKNEQRNPRPALRHRADGATPDHRAGTRPAARQLHGGHSFLWRVMGTFGFSAGFIDQGAVQ</sequence>
<evidence type="ECO:0000256" key="1">
    <source>
        <dbReference type="SAM" id="MobiDB-lite"/>
    </source>
</evidence>
<gene>
    <name evidence="2" type="ORF">PLEPLA_LOCUS22473</name>
</gene>
<name>A0A9N7UQJ3_PLEPL</name>
<dbReference type="EMBL" id="CADEAL010001662">
    <property type="protein sequence ID" value="CAB1434427.1"/>
    <property type="molecule type" value="Genomic_DNA"/>
</dbReference>
<comment type="caution">
    <text evidence="2">The sequence shown here is derived from an EMBL/GenBank/DDBJ whole genome shotgun (WGS) entry which is preliminary data.</text>
</comment>
<protein>
    <submittedName>
        <fullName evidence="2">Uncharacterized protein</fullName>
    </submittedName>
</protein>
<feature type="compositionally biased region" description="Basic and acidic residues" evidence="1">
    <location>
        <begin position="76"/>
        <end position="87"/>
    </location>
</feature>
<reference evidence="2" key="1">
    <citation type="submission" date="2020-03" db="EMBL/GenBank/DDBJ databases">
        <authorList>
            <person name="Weist P."/>
        </authorList>
    </citation>
    <scope>NUCLEOTIDE SEQUENCE</scope>
</reference>
<keyword evidence="3" id="KW-1185">Reference proteome</keyword>
<evidence type="ECO:0000313" key="2">
    <source>
        <dbReference type="EMBL" id="CAB1434427.1"/>
    </source>
</evidence>
<feature type="region of interest" description="Disordered" evidence="1">
    <location>
        <begin position="43"/>
        <end position="93"/>
    </location>
</feature>
<evidence type="ECO:0000313" key="3">
    <source>
        <dbReference type="Proteomes" id="UP001153269"/>
    </source>
</evidence>
<organism evidence="2 3">
    <name type="scientific">Pleuronectes platessa</name>
    <name type="common">European plaice</name>
    <dbReference type="NCBI Taxonomy" id="8262"/>
    <lineage>
        <taxon>Eukaryota</taxon>
        <taxon>Metazoa</taxon>
        <taxon>Chordata</taxon>
        <taxon>Craniata</taxon>
        <taxon>Vertebrata</taxon>
        <taxon>Euteleostomi</taxon>
        <taxon>Actinopterygii</taxon>
        <taxon>Neopterygii</taxon>
        <taxon>Teleostei</taxon>
        <taxon>Neoteleostei</taxon>
        <taxon>Acanthomorphata</taxon>
        <taxon>Carangaria</taxon>
        <taxon>Pleuronectiformes</taxon>
        <taxon>Pleuronectoidei</taxon>
        <taxon>Pleuronectidae</taxon>
        <taxon>Pleuronectes</taxon>
    </lineage>
</organism>